<accession>A0A1L0B2X7</accession>
<dbReference type="EMBL" id="FQNF01000021">
    <property type="protein sequence ID" value="SGZ39299.1"/>
    <property type="molecule type" value="Genomic_DNA"/>
</dbReference>
<evidence type="ECO:0000313" key="1">
    <source>
        <dbReference type="EMBL" id="SGZ39299.1"/>
    </source>
</evidence>
<gene>
    <name evidence="1" type="ORF">HGUI_01499</name>
</gene>
<reference evidence="2" key="1">
    <citation type="submission" date="2016-11" db="EMBL/GenBank/DDBJ databases">
        <authorList>
            <person name="Guldener U."/>
        </authorList>
    </citation>
    <scope>NUCLEOTIDE SEQUENCE [LARGE SCALE GENOMIC DNA]</scope>
</reference>
<organism evidence="1 2">
    <name type="scientific">Hanseniaspora guilliermondii</name>
    <dbReference type="NCBI Taxonomy" id="56406"/>
    <lineage>
        <taxon>Eukaryota</taxon>
        <taxon>Fungi</taxon>
        <taxon>Dikarya</taxon>
        <taxon>Ascomycota</taxon>
        <taxon>Saccharomycotina</taxon>
        <taxon>Saccharomycetes</taxon>
        <taxon>Saccharomycodales</taxon>
        <taxon>Saccharomycodaceae</taxon>
        <taxon>Hanseniaspora</taxon>
    </lineage>
</organism>
<dbReference type="OrthoDB" id="3971585at2759"/>
<keyword evidence="2" id="KW-1185">Reference proteome</keyword>
<name>A0A1L0B2X7_9ASCO</name>
<evidence type="ECO:0000313" key="2">
    <source>
        <dbReference type="Proteomes" id="UP000183365"/>
    </source>
</evidence>
<evidence type="ECO:0008006" key="3">
    <source>
        <dbReference type="Google" id="ProtNLM"/>
    </source>
</evidence>
<proteinExistence type="predicted"/>
<protein>
    <recommendedName>
        <fullName evidence="3">Meiotically up-regulated protein Msb1/Mug8 domain-containing protein</fullName>
    </recommendedName>
</protein>
<dbReference type="AlphaFoldDB" id="A0A1L0B2X7"/>
<dbReference type="Proteomes" id="UP000183365">
    <property type="component" value="Unassembled WGS sequence"/>
</dbReference>
<dbReference type="VEuPathDB" id="FungiDB:HGUI_01499"/>
<sequence>MTKFLNNSKKRSFLHFGKVDGKVESKTVNESKTNLIQKAESFKKEGDTFLLSEKPTLSKKMSIKKVKSNIKKNINVYVDPLNNETRTKLLPSPVLANVTEKPFINSSYIYNTDEEQLEDNIIDHKIHQKLNIFLNIYNTTKFGINLDKLELNEKKQFFSNLTYIETLFHYENKRNSIESSDLKKIESVDSLVYQKDYNIFNSINDINPSSTKHVIRGLRIHFQSLIEQYHHQASKNKNSGSYEDIFTIWDNFNDIFTFDKMLKIETNLKTLFPRRGCSLSEIYLQFKLYSIFDSKDLLTNIKSCFQSLIYMFLLNDGLMFWDDYLKILTIDEDVYKSFPQVLVYDNLVLVFEFLEMLIFLIGQFSFKPFLDIIQYLKHFSLIFFSLENCLNLKNDHRFKDLKEFSKVTDKLSHATLIILEKYLLSLSKDNQLNDFLILERLSEYLANEDDFNNESQCKRILTMSQPILKTNKIPKTKYSLVSSILTNLGVKKKFINGERYFVSDILIHFLKFLPNNFKQFHERMIVKKKVIMEFAKSQDDLIDDIDEYMNLINEKRLKLESNNSTKEKNFDIRKFLFDDNNQYRYSDWIDINEFSEFGQSLFLSDPNHTSNMTNDADTPSELNIKLFKHDKGSMDVGYTAIEIDTVENWVISCFQNNHPLIFPYHLNHQCNTIYKLKTEYSSKLDIDFVYFKFLKIDDEKKKKNNKRKSETRDSINVMNLTLDNFNTPIKTKEEHLSQYQHPDYSGNTIYINTIQEPKDNSSVESTTFHKEYGYLYSDLSMNKVNAVEVMKPIVLDNLSYDEESHYTTQTPIIDPSMQSDYINETPNVEYAQYFNHDDGVSSISPSLNLQPNTATKDTYERFMSSCSN</sequence>